<protein>
    <submittedName>
        <fullName evidence="1">Uncharacterized protein</fullName>
    </submittedName>
</protein>
<name>A0ABT2BBA6_9ACTN</name>
<dbReference type="EMBL" id="JANUGP010000036">
    <property type="protein sequence ID" value="MCS0605705.1"/>
    <property type="molecule type" value="Genomic_DNA"/>
</dbReference>
<dbReference type="Proteomes" id="UP001205612">
    <property type="component" value="Unassembled WGS sequence"/>
</dbReference>
<evidence type="ECO:0000313" key="1">
    <source>
        <dbReference type="EMBL" id="MCS0605705.1"/>
    </source>
</evidence>
<organism evidence="1 2">
    <name type="scientific">Streptomyces pyxinicus</name>
    <dbReference type="NCBI Taxonomy" id="2970331"/>
    <lineage>
        <taxon>Bacteria</taxon>
        <taxon>Bacillati</taxon>
        <taxon>Actinomycetota</taxon>
        <taxon>Actinomycetes</taxon>
        <taxon>Kitasatosporales</taxon>
        <taxon>Streptomycetaceae</taxon>
        <taxon>Streptomyces</taxon>
    </lineage>
</organism>
<comment type="caution">
    <text evidence="1">The sequence shown here is derived from an EMBL/GenBank/DDBJ whole genome shotgun (WGS) entry which is preliminary data.</text>
</comment>
<gene>
    <name evidence="1" type="ORF">NX794_31555</name>
</gene>
<reference evidence="1 2" key="1">
    <citation type="submission" date="2022-08" db="EMBL/GenBank/DDBJ databases">
        <authorList>
            <person name="Somphong A."/>
            <person name="Phongsopitanun W."/>
        </authorList>
    </citation>
    <scope>NUCLEOTIDE SEQUENCE [LARGE SCALE GENOMIC DNA]</scope>
    <source>
        <strain evidence="1 2">LP11</strain>
    </source>
</reference>
<accession>A0ABT2BBA6</accession>
<proteinExistence type="predicted"/>
<sequence>MGAQRLQEVDQAREGGVLEQIGNIGSAAEVDGDDQGGLLPFSGLLAQAPADGLHGVDDAVAGGGEDHGVDGGHVDALVEHPHVGQDRAGAVGVGEILQQVTAAVGG</sequence>
<keyword evidence="2" id="KW-1185">Reference proteome</keyword>
<evidence type="ECO:0000313" key="2">
    <source>
        <dbReference type="Proteomes" id="UP001205612"/>
    </source>
</evidence>